<name>A0ABR2JW41_9EUKA</name>
<proteinExistence type="predicted"/>
<evidence type="ECO:0008006" key="4">
    <source>
        <dbReference type="Google" id="ProtNLM"/>
    </source>
</evidence>
<evidence type="ECO:0000313" key="3">
    <source>
        <dbReference type="Proteomes" id="UP001470230"/>
    </source>
</evidence>
<evidence type="ECO:0000256" key="1">
    <source>
        <dbReference type="SAM" id="MobiDB-lite"/>
    </source>
</evidence>
<gene>
    <name evidence="2" type="ORF">M9Y10_045631</name>
</gene>
<reference evidence="2 3" key="1">
    <citation type="submission" date="2024-04" db="EMBL/GenBank/DDBJ databases">
        <title>Tritrichomonas musculus Genome.</title>
        <authorList>
            <person name="Alves-Ferreira E."/>
            <person name="Grigg M."/>
            <person name="Lorenzi H."/>
            <person name="Galac M."/>
        </authorList>
    </citation>
    <scope>NUCLEOTIDE SEQUENCE [LARGE SCALE GENOMIC DNA]</scope>
    <source>
        <strain evidence="2 3">EAF2021</strain>
    </source>
</reference>
<sequence>MNIVRPTTSRSPRGNDMYTARNQLNAIRNSREPITIDEIINLKREKQNLTQERYLLKAKLARFTDVSRRQDSKQIVDPTKRNKQIADSLEKQVRTLENLTAAKRAEINDLIYSDRAAQVTELQEESKMLHLESLRLKKEKLDTEAEIRQLTAELEATCERYSPQVLKKQERAIRIVEKEIKQQKEENEKIKKKIEEAKKQQEEQKLEEKHEELKKQINELRQKIRNEQDEIKKLDNQMSELQATHKNDMLQCQSKL</sequence>
<keyword evidence="3" id="KW-1185">Reference proteome</keyword>
<feature type="region of interest" description="Disordered" evidence="1">
    <location>
        <begin position="235"/>
        <end position="256"/>
    </location>
</feature>
<evidence type="ECO:0000313" key="2">
    <source>
        <dbReference type="EMBL" id="KAK8882984.1"/>
    </source>
</evidence>
<protein>
    <recommendedName>
        <fullName evidence="4">Lebercilin domain-containing protein</fullName>
    </recommendedName>
</protein>
<organism evidence="2 3">
    <name type="scientific">Tritrichomonas musculus</name>
    <dbReference type="NCBI Taxonomy" id="1915356"/>
    <lineage>
        <taxon>Eukaryota</taxon>
        <taxon>Metamonada</taxon>
        <taxon>Parabasalia</taxon>
        <taxon>Tritrichomonadida</taxon>
        <taxon>Tritrichomonadidae</taxon>
        <taxon>Tritrichomonas</taxon>
    </lineage>
</organism>
<comment type="caution">
    <text evidence="2">The sequence shown here is derived from an EMBL/GenBank/DDBJ whole genome shotgun (WGS) entry which is preliminary data.</text>
</comment>
<dbReference type="Proteomes" id="UP001470230">
    <property type="component" value="Unassembled WGS sequence"/>
</dbReference>
<accession>A0ABR2JW41</accession>
<dbReference type="EMBL" id="JAPFFF010000009">
    <property type="protein sequence ID" value="KAK8882984.1"/>
    <property type="molecule type" value="Genomic_DNA"/>
</dbReference>